<organism evidence="1 2">
    <name type="scientific">Lonsdalea quercina</name>
    <dbReference type="NCBI Taxonomy" id="71657"/>
    <lineage>
        <taxon>Bacteria</taxon>
        <taxon>Pseudomonadati</taxon>
        <taxon>Pseudomonadota</taxon>
        <taxon>Gammaproteobacteria</taxon>
        <taxon>Enterobacterales</taxon>
        <taxon>Pectobacteriaceae</taxon>
        <taxon>Lonsdalea</taxon>
    </lineage>
</organism>
<reference evidence="1 2" key="1">
    <citation type="submission" date="2016-10" db="EMBL/GenBank/DDBJ databases">
        <authorList>
            <person name="de Groot N.N."/>
        </authorList>
    </citation>
    <scope>NUCLEOTIDE SEQUENCE [LARGE SCALE GENOMIC DNA]</scope>
    <source>
        <strain evidence="1 2">ATCC 29281</strain>
    </source>
</reference>
<accession>A0A1H4FPU3</accession>
<name>A0A1H4FPU3_9GAMM</name>
<dbReference type="EMBL" id="FNQS01000014">
    <property type="protein sequence ID" value="SEA99314.1"/>
    <property type="molecule type" value="Genomic_DNA"/>
</dbReference>
<evidence type="ECO:0000313" key="2">
    <source>
        <dbReference type="Proteomes" id="UP000187280"/>
    </source>
</evidence>
<gene>
    <name evidence="1" type="ORF">SAMN02982996_03186</name>
</gene>
<dbReference type="RefSeq" id="WP_051625481.1">
    <property type="nucleotide sequence ID" value="NZ_FNQS01000014.1"/>
</dbReference>
<proteinExistence type="predicted"/>
<dbReference type="AlphaFoldDB" id="A0A1H4FPU3"/>
<protein>
    <submittedName>
        <fullName evidence="1">Uncharacterized protein</fullName>
    </submittedName>
</protein>
<evidence type="ECO:0000313" key="1">
    <source>
        <dbReference type="EMBL" id="SEA99314.1"/>
    </source>
</evidence>
<dbReference type="STRING" id="71657.SAMN02982996_03186"/>
<sequence length="151" mass="17003">MKSVLAILFITFAAVSIVFYYKKGTVLSCKSELTVIKKNTQLDMITMLSLSSGKGVMTISGVLYDGKDTSAHISKNIRFTYEKNGEIYILKSDIIVNSPLMVMSPELEKKWFPGFYSHQGQVMVLKIRPVGEQGWFIYSGVVPQYLCEKEP</sequence>
<dbReference type="GeneID" id="97766018"/>
<dbReference type="Proteomes" id="UP000187280">
    <property type="component" value="Unassembled WGS sequence"/>
</dbReference>
<keyword evidence="2" id="KW-1185">Reference proteome</keyword>